<organism evidence="8 9">
    <name type="scientific">Vibrio stylophorae</name>
    <dbReference type="NCBI Taxonomy" id="659351"/>
    <lineage>
        <taxon>Bacteria</taxon>
        <taxon>Pseudomonadati</taxon>
        <taxon>Pseudomonadota</taxon>
        <taxon>Gammaproteobacteria</taxon>
        <taxon>Vibrionales</taxon>
        <taxon>Vibrionaceae</taxon>
        <taxon>Vibrio</taxon>
    </lineage>
</organism>
<comment type="catalytic activity">
    <reaction evidence="1 5 6">
        <text>[protein]-peptidylproline (omega=180) = [protein]-peptidylproline (omega=0)</text>
        <dbReference type="Rhea" id="RHEA:16237"/>
        <dbReference type="Rhea" id="RHEA-COMP:10747"/>
        <dbReference type="Rhea" id="RHEA-COMP:10748"/>
        <dbReference type="ChEBI" id="CHEBI:83833"/>
        <dbReference type="ChEBI" id="CHEBI:83834"/>
        <dbReference type="EC" id="5.2.1.8"/>
    </reaction>
</comment>
<dbReference type="InterPro" id="IPR000774">
    <property type="entry name" value="PPIase_FKBP_N"/>
</dbReference>
<dbReference type="EMBL" id="CAKLDI010000001">
    <property type="protein sequence ID" value="CAH0533321.1"/>
    <property type="molecule type" value="Genomic_DNA"/>
</dbReference>
<dbReference type="Gene3D" id="3.10.50.40">
    <property type="match status" value="1"/>
</dbReference>
<gene>
    <name evidence="8" type="primary">fkpA_1</name>
    <name evidence="8" type="ORF">VST7929_01187</name>
</gene>
<proteinExistence type="inferred from homology"/>
<dbReference type="InterPro" id="IPR001179">
    <property type="entry name" value="PPIase_FKBP_dom"/>
</dbReference>
<reference evidence="8" key="1">
    <citation type="submission" date="2021-11" db="EMBL/GenBank/DDBJ databases">
        <authorList>
            <person name="Rodrigo-Torres L."/>
            <person name="Arahal R. D."/>
            <person name="Lucena T."/>
        </authorList>
    </citation>
    <scope>NUCLEOTIDE SEQUENCE</scope>
    <source>
        <strain evidence="8">CECT 7929</strain>
    </source>
</reference>
<dbReference type="PANTHER" id="PTHR43811:SF57">
    <property type="entry name" value="FKBP-TYPE PEPTIDYL-PROLYL CIS-TRANS ISOMERASE FKPA-RELATED"/>
    <property type="match status" value="1"/>
</dbReference>
<name>A0ABN8DTL4_9VIBR</name>
<evidence type="ECO:0000256" key="1">
    <source>
        <dbReference type="ARBA" id="ARBA00000971"/>
    </source>
</evidence>
<feature type="domain" description="PPIase FKBP-type" evidence="7">
    <location>
        <begin position="70"/>
        <end position="155"/>
    </location>
</feature>
<comment type="similarity">
    <text evidence="2 6">Belongs to the FKBP-type PPIase family.</text>
</comment>
<dbReference type="Pfam" id="PF00254">
    <property type="entry name" value="FKBP_C"/>
    <property type="match status" value="1"/>
</dbReference>
<keyword evidence="9" id="KW-1185">Reference proteome</keyword>
<evidence type="ECO:0000313" key="8">
    <source>
        <dbReference type="EMBL" id="CAH0533321.1"/>
    </source>
</evidence>
<dbReference type="InterPro" id="IPR046357">
    <property type="entry name" value="PPIase_dom_sf"/>
</dbReference>
<evidence type="ECO:0000256" key="5">
    <source>
        <dbReference type="PROSITE-ProRule" id="PRU00277"/>
    </source>
</evidence>
<dbReference type="Gene3D" id="6.10.250.2970">
    <property type="match status" value="1"/>
</dbReference>
<accession>A0ABN8DTL4</accession>
<evidence type="ECO:0000256" key="3">
    <source>
        <dbReference type="ARBA" id="ARBA00023110"/>
    </source>
</evidence>
<dbReference type="PROSITE" id="PS50059">
    <property type="entry name" value="FKBP_PPIASE"/>
    <property type="match status" value="1"/>
</dbReference>
<dbReference type="Proteomes" id="UP000838672">
    <property type="component" value="Unassembled WGS sequence"/>
</dbReference>
<dbReference type="GO" id="GO:0003755">
    <property type="term" value="F:peptidyl-prolyl cis-trans isomerase activity"/>
    <property type="evidence" value="ECO:0007669"/>
    <property type="project" value="UniProtKB-EC"/>
</dbReference>
<sequence>MKFFLILFAAFLIFGLYQRIAGSKGYDANLAKGEAFLAENKNKAGVTTTASGLQYETLEQGTGTTHPGPRDAVKVHYHGTLLDGTVFDSSVQRNEPITFGLHQVIAGWTEGVQTMVVGEKKRFYIPAPLGYGKRSVGRIPAGALLIFDVELLEIVGKD</sequence>
<comment type="caution">
    <text evidence="8">The sequence shown here is derived from an EMBL/GenBank/DDBJ whole genome shotgun (WGS) entry which is preliminary data.</text>
</comment>
<dbReference type="PANTHER" id="PTHR43811">
    <property type="entry name" value="FKBP-TYPE PEPTIDYL-PROLYL CIS-TRANS ISOMERASE FKPA"/>
    <property type="match status" value="1"/>
</dbReference>
<dbReference type="Pfam" id="PF01346">
    <property type="entry name" value="FKBP_N"/>
    <property type="match status" value="1"/>
</dbReference>
<evidence type="ECO:0000259" key="7">
    <source>
        <dbReference type="PROSITE" id="PS50059"/>
    </source>
</evidence>
<dbReference type="SUPFAM" id="SSF54534">
    <property type="entry name" value="FKBP-like"/>
    <property type="match status" value="1"/>
</dbReference>
<protein>
    <recommendedName>
        <fullName evidence="6">Peptidyl-prolyl cis-trans isomerase</fullName>
        <ecNumber evidence="6">5.2.1.8</ecNumber>
    </recommendedName>
</protein>
<keyword evidence="4 5" id="KW-0413">Isomerase</keyword>
<keyword evidence="3 5" id="KW-0697">Rotamase</keyword>
<evidence type="ECO:0000256" key="6">
    <source>
        <dbReference type="RuleBase" id="RU003915"/>
    </source>
</evidence>
<evidence type="ECO:0000313" key="9">
    <source>
        <dbReference type="Proteomes" id="UP000838672"/>
    </source>
</evidence>
<dbReference type="EC" id="5.2.1.8" evidence="6"/>
<evidence type="ECO:0000256" key="4">
    <source>
        <dbReference type="ARBA" id="ARBA00023235"/>
    </source>
</evidence>
<evidence type="ECO:0000256" key="2">
    <source>
        <dbReference type="ARBA" id="ARBA00006577"/>
    </source>
</evidence>